<evidence type="ECO:0000256" key="3">
    <source>
        <dbReference type="ARBA" id="ARBA00004479"/>
    </source>
</evidence>
<evidence type="ECO:0000259" key="19">
    <source>
        <dbReference type="PROSITE" id="PS50011"/>
    </source>
</evidence>
<dbReference type="InterPro" id="IPR001245">
    <property type="entry name" value="Ser-Thr/Tyr_kinase_cat_dom"/>
</dbReference>
<dbReference type="Proteomes" id="UP001328107">
    <property type="component" value="Unassembled WGS sequence"/>
</dbReference>
<dbReference type="Gene3D" id="1.10.510.10">
    <property type="entry name" value="Transferase(Phosphotransferase) domain 1"/>
    <property type="match status" value="1"/>
</dbReference>
<evidence type="ECO:0000313" key="21">
    <source>
        <dbReference type="EMBL" id="GMR46328.1"/>
    </source>
</evidence>
<dbReference type="InterPro" id="IPR001828">
    <property type="entry name" value="ANF_lig-bd_rcpt"/>
</dbReference>
<dbReference type="Gene3D" id="3.30.70.1230">
    <property type="entry name" value="Nucleotide cyclase"/>
    <property type="match status" value="1"/>
</dbReference>
<evidence type="ECO:0000256" key="8">
    <source>
        <dbReference type="ARBA" id="ARBA00022989"/>
    </source>
</evidence>
<evidence type="ECO:0000256" key="9">
    <source>
        <dbReference type="ARBA" id="ARBA00023134"/>
    </source>
</evidence>
<comment type="catalytic activity">
    <reaction evidence="1 16">
        <text>GTP = 3',5'-cyclic GMP + diphosphate</text>
        <dbReference type="Rhea" id="RHEA:13665"/>
        <dbReference type="ChEBI" id="CHEBI:33019"/>
        <dbReference type="ChEBI" id="CHEBI:37565"/>
        <dbReference type="ChEBI" id="CHEBI:57746"/>
        <dbReference type="EC" id="4.6.1.2"/>
    </reaction>
</comment>
<dbReference type="Pfam" id="PF01094">
    <property type="entry name" value="ANF_receptor"/>
    <property type="match status" value="1"/>
</dbReference>
<dbReference type="GO" id="GO:0007168">
    <property type="term" value="P:receptor guanylyl cyclase signaling pathway"/>
    <property type="evidence" value="ECO:0007669"/>
    <property type="project" value="TreeGrafter"/>
</dbReference>
<dbReference type="InterPro" id="IPR028082">
    <property type="entry name" value="Peripla_BP_I"/>
</dbReference>
<proteinExistence type="inferred from homology"/>
<evidence type="ECO:0000256" key="7">
    <source>
        <dbReference type="ARBA" id="ARBA00022842"/>
    </source>
</evidence>
<evidence type="ECO:0000256" key="5">
    <source>
        <dbReference type="ARBA" id="ARBA00022692"/>
    </source>
</evidence>
<dbReference type="SUPFAM" id="SSF55073">
    <property type="entry name" value="Nucleotide cyclase"/>
    <property type="match status" value="1"/>
</dbReference>
<dbReference type="FunFam" id="1.10.510.10:FF:000941">
    <property type="entry name" value="Guanylate cyclase"/>
    <property type="match status" value="1"/>
</dbReference>
<evidence type="ECO:0000256" key="15">
    <source>
        <dbReference type="RuleBase" id="RU000405"/>
    </source>
</evidence>
<dbReference type="SUPFAM" id="SSF56112">
    <property type="entry name" value="Protein kinase-like (PK-like)"/>
    <property type="match status" value="1"/>
</dbReference>
<accession>A0AAN5CL21</accession>
<evidence type="ECO:0000256" key="10">
    <source>
        <dbReference type="ARBA" id="ARBA00023136"/>
    </source>
</evidence>
<dbReference type="GO" id="GO:0009266">
    <property type="term" value="P:response to temperature stimulus"/>
    <property type="evidence" value="ECO:0007669"/>
    <property type="project" value="UniProtKB-ARBA"/>
</dbReference>
<dbReference type="InterPro" id="IPR000719">
    <property type="entry name" value="Prot_kinase_dom"/>
</dbReference>
<evidence type="ECO:0000313" key="22">
    <source>
        <dbReference type="Proteomes" id="UP001328107"/>
    </source>
</evidence>
<keyword evidence="9" id="KW-0342">GTP-binding</keyword>
<feature type="transmembrane region" description="Helical" evidence="17">
    <location>
        <begin position="476"/>
        <end position="497"/>
    </location>
</feature>
<dbReference type="GO" id="GO:0035556">
    <property type="term" value="P:intracellular signal transduction"/>
    <property type="evidence" value="ECO:0007669"/>
    <property type="project" value="InterPro"/>
</dbReference>
<dbReference type="PANTHER" id="PTHR11920">
    <property type="entry name" value="GUANYLYL CYCLASE"/>
    <property type="match status" value="1"/>
</dbReference>
<dbReference type="InterPro" id="IPR018297">
    <property type="entry name" value="A/G_cyclase_CS"/>
</dbReference>
<sequence length="1086" mass="121849">TPLLLCLLLLPSVFSQGTEGSTRTISTVSGSQGWTNVIKIGHIGAIAALPSYEKVLDLARTELINEGILGSDFDVEIINKNGCGESFEGVAAAADMYHVDGIKAFLGPYCNSEIIPVATMATFWNVPIIAYMQTANALSDKSVYKTLVRVSIRSVNSIASVTAAFIKHYNWNRVAFISNTGASAYERIIAFETAFRANGINVSKKILFEESMTVNDMVNSGQMEEIRSTSRIIIVMFSSVRDMTSLFREATRKAGLSTTDFVFIFPWIQEGENGASPFVGSSTELLDRTMNLYGNCILIDDVNGFDDRLITPFLERLKTAGITAKDIDLTNIYGYINLWDSMKIFGIAGRRVLNATGDFNKITDGRMMWNTMRKMTFPGMVSNAGVGSGTVLLDDRAERLAFYSAYYVSKERNRIMPIANMTPSIIDNCDGSKNGDGCYRITVTDVTSGFWNSADGKMPLQEPICGFRKEKCDNTVIIVTASTILLVAIAIASAFFARRHLADRALNKMPWRIFRDDMQVVDEDQVKSMLSLGSQRTKLSNMGSAMIKNHAIIGTNTHATFHQYEQRRPIKFSRLDLQLLTKMKQAVHDNLNPFLGMAFNERSEMLLLWKFCSRGTLQDLIYNDQFALDTKFHGAFVRDITLGLEYLHSSPIGYHGSLTTWSALIDRNWLVKLTDYGIADPLQRWQKSGTINSETLKSEDEKSGSDQKQGILYVAPEMHSNNNNNASRRMDQKWLEQSQDLRRAGDIYAFGIVIYEILFRKMPFNEKLDMDELASKAIAGERIARPAIQKDRVTHPDLIALLQDCWHDAPEVRPSIRRVRLSTESYLKTSGSLVDSMMRMMEEYSNNLEKIVKERTGMLEDANVRADRLLSQLLPKYVANELKNGRPVPPKQFVSATILFSGVVDFTKLYVSSTPLEVVTLLNSAYTGIDEIINRHEAYKVETIGDAYMIVSGIPEENGKRHVAHIADISLEIFEFLKHFEIPHRKDERIRCRLGFHSGTVAAGVIGVNAPRYCLFGDTVNVASQMENLGEPDRTQISEAARNLLSNEYPEFTFEKRGEIEIKGSEGKVVTYWLTGKDKNYFSRAH</sequence>
<dbReference type="GO" id="GO:0005524">
    <property type="term" value="F:ATP binding"/>
    <property type="evidence" value="ECO:0007669"/>
    <property type="project" value="InterPro"/>
</dbReference>
<feature type="non-terminal residue" evidence="21">
    <location>
        <position position="1"/>
    </location>
</feature>
<dbReference type="CDD" id="cd06352">
    <property type="entry name" value="PBP1_NPR_GC-like"/>
    <property type="match status" value="1"/>
</dbReference>
<keyword evidence="8 17" id="KW-1133">Transmembrane helix</keyword>
<evidence type="ECO:0000256" key="6">
    <source>
        <dbReference type="ARBA" id="ARBA00022741"/>
    </source>
</evidence>
<dbReference type="InterPro" id="IPR050401">
    <property type="entry name" value="Cyclic_nucleotide_synthase"/>
</dbReference>
<dbReference type="GO" id="GO:0001653">
    <property type="term" value="F:peptide receptor activity"/>
    <property type="evidence" value="ECO:0007669"/>
    <property type="project" value="TreeGrafter"/>
</dbReference>
<dbReference type="InterPro" id="IPR001054">
    <property type="entry name" value="A/G_cyclase"/>
</dbReference>
<evidence type="ECO:0000259" key="20">
    <source>
        <dbReference type="PROSITE" id="PS50125"/>
    </source>
</evidence>
<dbReference type="GO" id="GO:0005886">
    <property type="term" value="C:plasma membrane"/>
    <property type="evidence" value="ECO:0007669"/>
    <property type="project" value="UniProtKB-SubCell"/>
</dbReference>
<dbReference type="Gene3D" id="3.40.50.2300">
    <property type="match status" value="2"/>
</dbReference>
<comment type="caution">
    <text evidence="21">The sequence shown here is derived from an EMBL/GenBank/DDBJ whole genome shotgun (WGS) entry which is preliminary data.</text>
</comment>
<feature type="chain" id="PRO_5043025430" description="Guanylate cyclase" evidence="18">
    <location>
        <begin position="21"/>
        <end position="1086"/>
    </location>
</feature>
<keyword evidence="5 17" id="KW-0812">Transmembrane</keyword>
<dbReference type="GO" id="GO:0004383">
    <property type="term" value="F:guanylate cyclase activity"/>
    <property type="evidence" value="ECO:0007669"/>
    <property type="project" value="UniProtKB-EC"/>
</dbReference>
<dbReference type="InterPro" id="IPR011009">
    <property type="entry name" value="Kinase-like_dom_sf"/>
</dbReference>
<keyword evidence="6" id="KW-0547">Nucleotide-binding</keyword>
<keyword evidence="7" id="KW-0460">Magnesium</keyword>
<keyword evidence="13 15" id="KW-0456">Lyase</keyword>
<dbReference type="InterPro" id="IPR029787">
    <property type="entry name" value="Nucleotide_cyclase"/>
</dbReference>
<evidence type="ECO:0000256" key="16">
    <source>
        <dbReference type="RuleBase" id="RU003431"/>
    </source>
</evidence>
<evidence type="ECO:0000256" key="14">
    <source>
        <dbReference type="ARBA" id="ARBA00023293"/>
    </source>
</evidence>
<keyword evidence="22" id="KW-1185">Reference proteome</keyword>
<keyword evidence="11" id="KW-0675">Receptor</keyword>
<dbReference type="PROSITE" id="PS50011">
    <property type="entry name" value="PROTEIN_KINASE_DOM"/>
    <property type="match status" value="1"/>
</dbReference>
<keyword evidence="14 16" id="KW-0141">cGMP biosynthesis</keyword>
<dbReference type="AlphaFoldDB" id="A0AAN5CL21"/>
<evidence type="ECO:0000256" key="4">
    <source>
        <dbReference type="ARBA" id="ARBA00012202"/>
    </source>
</evidence>
<dbReference type="EC" id="4.6.1.2" evidence="4 16"/>
<evidence type="ECO:0000256" key="13">
    <source>
        <dbReference type="ARBA" id="ARBA00023239"/>
    </source>
</evidence>
<dbReference type="GO" id="GO:0005525">
    <property type="term" value="F:GTP binding"/>
    <property type="evidence" value="ECO:0007669"/>
    <property type="project" value="UniProtKB-KW"/>
</dbReference>
<evidence type="ECO:0000256" key="12">
    <source>
        <dbReference type="ARBA" id="ARBA00023180"/>
    </source>
</evidence>
<dbReference type="GO" id="GO:0043005">
    <property type="term" value="C:neuron projection"/>
    <property type="evidence" value="ECO:0007669"/>
    <property type="project" value="UniProtKB-ARBA"/>
</dbReference>
<reference evidence="22" key="1">
    <citation type="submission" date="2022-10" db="EMBL/GenBank/DDBJ databases">
        <title>Genome assembly of Pristionchus species.</title>
        <authorList>
            <person name="Yoshida K."/>
            <person name="Sommer R.J."/>
        </authorList>
    </citation>
    <scope>NUCLEOTIDE SEQUENCE [LARGE SCALE GENOMIC DNA]</scope>
    <source>
        <strain evidence="22">RS5460</strain>
    </source>
</reference>
<feature type="domain" description="Protein kinase" evidence="19">
    <location>
        <begin position="526"/>
        <end position="827"/>
    </location>
</feature>
<dbReference type="GO" id="GO:0009581">
    <property type="term" value="P:detection of external stimulus"/>
    <property type="evidence" value="ECO:0007669"/>
    <property type="project" value="UniProtKB-ARBA"/>
</dbReference>
<feature type="domain" description="Guanylate cyclase" evidence="20">
    <location>
        <begin position="897"/>
        <end position="1027"/>
    </location>
</feature>
<protein>
    <recommendedName>
        <fullName evidence="4 16">Guanylate cyclase</fullName>
        <ecNumber evidence="4 16">4.6.1.2</ecNumber>
    </recommendedName>
</protein>
<keyword evidence="12" id="KW-0325">Glycoprotein</keyword>
<dbReference type="SUPFAM" id="SSF53822">
    <property type="entry name" value="Periplasmic binding protein-like I"/>
    <property type="match status" value="1"/>
</dbReference>
<evidence type="ECO:0000256" key="1">
    <source>
        <dbReference type="ARBA" id="ARBA00001436"/>
    </source>
</evidence>
<dbReference type="EMBL" id="BTRK01000004">
    <property type="protein sequence ID" value="GMR46328.1"/>
    <property type="molecule type" value="Genomic_DNA"/>
</dbReference>
<keyword evidence="10 17" id="KW-0472">Membrane</keyword>
<dbReference type="FunFam" id="3.30.70.1230:FF:000035">
    <property type="entry name" value="Guanylate cyclase"/>
    <property type="match status" value="1"/>
</dbReference>
<evidence type="ECO:0000256" key="2">
    <source>
        <dbReference type="ARBA" id="ARBA00004162"/>
    </source>
</evidence>
<dbReference type="CDD" id="cd07302">
    <property type="entry name" value="CHD"/>
    <property type="match status" value="1"/>
</dbReference>
<dbReference type="PANTHER" id="PTHR11920:SF342">
    <property type="entry name" value="RECEPTOR-TYPE GUANYLATE CYCLASE GCY-29"/>
    <property type="match status" value="1"/>
</dbReference>
<keyword evidence="18" id="KW-0732">Signal</keyword>
<feature type="signal peptide" evidence="18">
    <location>
        <begin position="1"/>
        <end position="20"/>
    </location>
</feature>
<dbReference type="GO" id="GO:0004672">
    <property type="term" value="F:protein kinase activity"/>
    <property type="evidence" value="ECO:0007669"/>
    <property type="project" value="InterPro"/>
</dbReference>
<dbReference type="GO" id="GO:0042330">
    <property type="term" value="P:taxis"/>
    <property type="evidence" value="ECO:0007669"/>
    <property type="project" value="UniProtKB-ARBA"/>
</dbReference>
<dbReference type="PROSITE" id="PS50125">
    <property type="entry name" value="GUANYLATE_CYCLASE_2"/>
    <property type="match status" value="1"/>
</dbReference>
<dbReference type="Pfam" id="PF00211">
    <property type="entry name" value="Guanylate_cyc"/>
    <property type="match status" value="1"/>
</dbReference>
<name>A0AAN5CL21_9BILA</name>
<comment type="similarity">
    <text evidence="15">Belongs to the adenylyl cyclase class-4/guanylyl cyclase family.</text>
</comment>
<evidence type="ECO:0000256" key="18">
    <source>
        <dbReference type="SAM" id="SignalP"/>
    </source>
</evidence>
<dbReference type="GO" id="GO:0004016">
    <property type="term" value="F:adenylate cyclase activity"/>
    <property type="evidence" value="ECO:0007669"/>
    <property type="project" value="TreeGrafter"/>
</dbReference>
<gene>
    <name evidence="21" type="ORF">PMAYCL1PPCAC_16523</name>
</gene>
<dbReference type="PROSITE" id="PS00452">
    <property type="entry name" value="GUANYLATE_CYCLASE_1"/>
    <property type="match status" value="1"/>
</dbReference>
<evidence type="ECO:0000256" key="17">
    <source>
        <dbReference type="SAM" id="Phobius"/>
    </source>
</evidence>
<comment type="subcellular location">
    <subcellularLocation>
        <location evidence="2">Cell membrane</location>
        <topology evidence="2">Single-pass membrane protein</topology>
    </subcellularLocation>
    <subcellularLocation>
        <location evidence="3">Membrane</location>
        <topology evidence="3">Single-pass type I membrane protein</topology>
    </subcellularLocation>
</comment>
<organism evidence="21 22">
    <name type="scientific">Pristionchus mayeri</name>
    <dbReference type="NCBI Taxonomy" id="1317129"/>
    <lineage>
        <taxon>Eukaryota</taxon>
        <taxon>Metazoa</taxon>
        <taxon>Ecdysozoa</taxon>
        <taxon>Nematoda</taxon>
        <taxon>Chromadorea</taxon>
        <taxon>Rhabditida</taxon>
        <taxon>Rhabditina</taxon>
        <taxon>Diplogasteromorpha</taxon>
        <taxon>Diplogasteroidea</taxon>
        <taxon>Neodiplogasteridae</taxon>
        <taxon>Pristionchus</taxon>
    </lineage>
</organism>
<dbReference type="GO" id="GO:0009582">
    <property type="term" value="P:detection of abiotic stimulus"/>
    <property type="evidence" value="ECO:0007669"/>
    <property type="project" value="UniProtKB-ARBA"/>
</dbReference>
<dbReference type="SMART" id="SM00044">
    <property type="entry name" value="CYCc"/>
    <property type="match status" value="1"/>
</dbReference>
<evidence type="ECO:0000256" key="11">
    <source>
        <dbReference type="ARBA" id="ARBA00023170"/>
    </source>
</evidence>
<dbReference type="Pfam" id="PF07714">
    <property type="entry name" value="PK_Tyr_Ser-Thr"/>
    <property type="match status" value="1"/>
</dbReference>